<reference evidence="4" key="1">
    <citation type="submission" date="2022-09" db="EMBL/GenBank/DDBJ databases">
        <title>Tahibacter sp. nov., isolated from a fresh water.</title>
        <authorList>
            <person name="Baek J.H."/>
            <person name="Lee J.K."/>
            <person name="Kim J.M."/>
            <person name="Jeon C.O."/>
        </authorList>
    </citation>
    <scope>NUCLEOTIDE SEQUENCE</scope>
    <source>
        <strain evidence="4">W38</strain>
    </source>
</reference>
<name>A0ABY6BIB2_9GAMM</name>
<keyword evidence="5" id="KW-1185">Reference proteome</keyword>
<dbReference type="Proteomes" id="UP001064632">
    <property type="component" value="Chromosome"/>
</dbReference>
<sequence length="94" mass="10657">MNGRPWAWLLLAAIGAAAAWWYFFPATLPTAIRHTLPASPTVQTAPPPLYKWRDANGRLNVTDQPPPDRPYETVRYNPDTNVVPGYKRPEDKKD</sequence>
<feature type="region of interest" description="Disordered" evidence="1">
    <location>
        <begin position="57"/>
        <end position="94"/>
    </location>
</feature>
<feature type="transmembrane region" description="Helical" evidence="2">
    <location>
        <begin position="6"/>
        <end position="24"/>
    </location>
</feature>
<evidence type="ECO:0000313" key="4">
    <source>
        <dbReference type="EMBL" id="UXI69247.1"/>
    </source>
</evidence>
<dbReference type="Pfam" id="PF13511">
    <property type="entry name" value="DUF4124"/>
    <property type="match status" value="1"/>
</dbReference>
<keyword evidence="2" id="KW-0812">Transmembrane</keyword>
<feature type="domain" description="DUF4124" evidence="3">
    <location>
        <begin position="49"/>
        <end position="84"/>
    </location>
</feature>
<protein>
    <submittedName>
        <fullName evidence="4">DUF4124 domain-containing protein</fullName>
    </submittedName>
</protein>
<dbReference type="RefSeq" id="WP_261696205.1">
    <property type="nucleotide sequence ID" value="NZ_CP104694.1"/>
</dbReference>
<keyword evidence="2" id="KW-1133">Transmembrane helix</keyword>
<evidence type="ECO:0000259" key="3">
    <source>
        <dbReference type="Pfam" id="PF13511"/>
    </source>
</evidence>
<proteinExistence type="predicted"/>
<accession>A0ABY6BIB2</accession>
<evidence type="ECO:0000256" key="1">
    <source>
        <dbReference type="SAM" id="MobiDB-lite"/>
    </source>
</evidence>
<evidence type="ECO:0000256" key="2">
    <source>
        <dbReference type="SAM" id="Phobius"/>
    </source>
</evidence>
<dbReference type="EMBL" id="CP104694">
    <property type="protein sequence ID" value="UXI69247.1"/>
    <property type="molecule type" value="Genomic_DNA"/>
</dbReference>
<evidence type="ECO:0000313" key="5">
    <source>
        <dbReference type="Proteomes" id="UP001064632"/>
    </source>
</evidence>
<keyword evidence="2" id="KW-0472">Membrane</keyword>
<dbReference type="InterPro" id="IPR025392">
    <property type="entry name" value="DUF4124"/>
</dbReference>
<organism evidence="4 5">
    <name type="scientific">Tahibacter amnicola</name>
    <dbReference type="NCBI Taxonomy" id="2976241"/>
    <lineage>
        <taxon>Bacteria</taxon>
        <taxon>Pseudomonadati</taxon>
        <taxon>Pseudomonadota</taxon>
        <taxon>Gammaproteobacteria</taxon>
        <taxon>Lysobacterales</taxon>
        <taxon>Rhodanobacteraceae</taxon>
        <taxon>Tahibacter</taxon>
    </lineage>
</organism>
<gene>
    <name evidence="4" type="ORF">N4264_06250</name>
</gene>